<accession>A0ABW4AUE5</accession>
<dbReference type="Proteomes" id="UP001597183">
    <property type="component" value="Unassembled WGS sequence"/>
</dbReference>
<comment type="caution">
    <text evidence="1">The sequence shown here is derived from an EMBL/GenBank/DDBJ whole genome shotgun (WGS) entry which is preliminary data.</text>
</comment>
<evidence type="ECO:0000313" key="1">
    <source>
        <dbReference type="EMBL" id="MFD1374356.1"/>
    </source>
</evidence>
<gene>
    <name evidence="1" type="ORF">ACFQ5G_54275</name>
</gene>
<protein>
    <submittedName>
        <fullName evidence="1">Uncharacterized protein</fullName>
    </submittedName>
</protein>
<dbReference type="EMBL" id="JBHTMK010000081">
    <property type="protein sequence ID" value="MFD1374356.1"/>
    <property type="molecule type" value="Genomic_DNA"/>
</dbReference>
<name>A0ABW4AUE5_9ACTN</name>
<evidence type="ECO:0000313" key="2">
    <source>
        <dbReference type="Proteomes" id="UP001597183"/>
    </source>
</evidence>
<sequence length="89" mass="10104">MPDDDLTINLTRDQALVLSDWLDRMIGTPAFDNLVNDERAVWSPLHTIVGTLDRSLVEIFMPDYSGRLHAARERLLDDLGDMGRPPVEE</sequence>
<keyword evidence="2" id="KW-1185">Reference proteome</keyword>
<organism evidence="1 2">
    <name type="scientific">Actinoplanes sichuanensis</name>
    <dbReference type="NCBI Taxonomy" id="512349"/>
    <lineage>
        <taxon>Bacteria</taxon>
        <taxon>Bacillati</taxon>
        <taxon>Actinomycetota</taxon>
        <taxon>Actinomycetes</taxon>
        <taxon>Micromonosporales</taxon>
        <taxon>Micromonosporaceae</taxon>
        <taxon>Actinoplanes</taxon>
    </lineage>
</organism>
<proteinExistence type="predicted"/>
<dbReference type="RefSeq" id="WP_317795076.1">
    <property type="nucleotide sequence ID" value="NZ_AP028461.1"/>
</dbReference>
<reference evidence="2" key="1">
    <citation type="journal article" date="2019" name="Int. J. Syst. Evol. Microbiol.">
        <title>The Global Catalogue of Microorganisms (GCM) 10K type strain sequencing project: providing services to taxonomists for standard genome sequencing and annotation.</title>
        <authorList>
            <consortium name="The Broad Institute Genomics Platform"/>
            <consortium name="The Broad Institute Genome Sequencing Center for Infectious Disease"/>
            <person name="Wu L."/>
            <person name="Ma J."/>
        </authorList>
    </citation>
    <scope>NUCLEOTIDE SEQUENCE [LARGE SCALE GENOMIC DNA]</scope>
    <source>
        <strain evidence="2">CCM 7526</strain>
    </source>
</reference>